<organism evidence="10 11">
    <name type="scientific">Strongylocentrotus purpuratus</name>
    <name type="common">Purple sea urchin</name>
    <dbReference type="NCBI Taxonomy" id="7668"/>
    <lineage>
        <taxon>Eukaryota</taxon>
        <taxon>Metazoa</taxon>
        <taxon>Echinodermata</taxon>
        <taxon>Eleutherozoa</taxon>
        <taxon>Echinozoa</taxon>
        <taxon>Echinoidea</taxon>
        <taxon>Euechinoidea</taxon>
        <taxon>Echinacea</taxon>
        <taxon>Camarodonta</taxon>
        <taxon>Echinidea</taxon>
        <taxon>Strongylocentrotidae</taxon>
        <taxon>Strongylocentrotus</taxon>
    </lineage>
</organism>
<dbReference type="InParanoid" id="A0A7M7P721"/>
<keyword evidence="5" id="KW-1133">Transmembrane helix</keyword>
<reference evidence="11" key="1">
    <citation type="submission" date="2015-02" db="EMBL/GenBank/DDBJ databases">
        <title>Genome sequencing for Strongylocentrotus purpuratus.</title>
        <authorList>
            <person name="Murali S."/>
            <person name="Liu Y."/>
            <person name="Vee V."/>
            <person name="English A."/>
            <person name="Wang M."/>
            <person name="Skinner E."/>
            <person name="Han Y."/>
            <person name="Muzny D.M."/>
            <person name="Worley K.C."/>
            <person name="Gibbs R.A."/>
        </authorList>
    </citation>
    <scope>NUCLEOTIDE SEQUENCE</scope>
</reference>
<evidence type="ECO:0000256" key="4">
    <source>
        <dbReference type="ARBA" id="ARBA00022692"/>
    </source>
</evidence>
<sequence length="214" mass="25033">MIAGLNLLFKDTGIRTDEMKGSVEDFMSAQSEVNRLRRELILQKCAKHPELNQGGITHNTYRHIYFSDKHKLLYCFIPKVGCSNWKRVMMILNGSKNKISEMLPNEVHEYNGMKRLAELSGTEQQQKLQTYKKFVYVRNPFGRLLSAFNNKFGDVVDSLVEYPSKSNSHPTNSSAKMEKAFQDLPKDNLQKLWKIYEKDFEIFDYPKPDFIEEY</sequence>
<evidence type="ECO:0000256" key="6">
    <source>
        <dbReference type="ARBA" id="ARBA00023034"/>
    </source>
</evidence>
<dbReference type="Pfam" id="PF03567">
    <property type="entry name" value="Sulfotransfer_2"/>
    <property type="match status" value="2"/>
</dbReference>
<dbReference type="GO" id="GO:0000139">
    <property type="term" value="C:Golgi membrane"/>
    <property type="evidence" value="ECO:0007669"/>
    <property type="project" value="UniProtKB-SubCell"/>
</dbReference>
<dbReference type="PANTHER" id="PTHR12137">
    <property type="entry name" value="CARBOHYDRATE SULFOTRANSFERASE"/>
    <property type="match status" value="1"/>
</dbReference>
<evidence type="ECO:0000256" key="9">
    <source>
        <dbReference type="RuleBase" id="RU364020"/>
    </source>
</evidence>
<evidence type="ECO:0000256" key="2">
    <source>
        <dbReference type="ARBA" id="ARBA00006339"/>
    </source>
</evidence>
<evidence type="ECO:0000256" key="1">
    <source>
        <dbReference type="ARBA" id="ARBA00004323"/>
    </source>
</evidence>
<dbReference type="GeneID" id="105444236"/>
<keyword evidence="9" id="KW-0735">Signal-anchor</keyword>
<dbReference type="KEGG" id="spu:105444236"/>
<dbReference type="EC" id="2.8.2.-" evidence="9"/>
<evidence type="ECO:0000313" key="10">
    <source>
        <dbReference type="EnsemblMetazoa" id="XP_030847083"/>
    </source>
</evidence>
<evidence type="ECO:0000313" key="11">
    <source>
        <dbReference type="Proteomes" id="UP000007110"/>
    </source>
</evidence>
<dbReference type="OrthoDB" id="2019940at2759"/>
<comment type="subcellular location">
    <subcellularLocation>
        <location evidence="1 9">Golgi apparatus membrane</location>
        <topology evidence="1 9">Single-pass type II membrane protein</topology>
    </subcellularLocation>
</comment>
<dbReference type="GO" id="GO:0008146">
    <property type="term" value="F:sulfotransferase activity"/>
    <property type="evidence" value="ECO:0000318"/>
    <property type="project" value="GO_Central"/>
</dbReference>
<dbReference type="OMA" id="NEVHEYN"/>
<dbReference type="InterPro" id="IPR005331">
    <property type="entry name" value="Sulfotransferase"/>
</dbReference>
<evidence type="ECO:0000256" key="3">
    <source>
        <dbReference type="ARBA" id="ARBA00022679"/>
    </source>
</evidence>
<name>A0A7M7P721_STRPU</name>
<dbReference type="AlphaFoldDB" id="A0A7M7P721"/>
<accession>A0A7M7P721</accession>
<keyword evidence="9" id="KW-0119">Carbohydrate metabolism</keyword>
<proteinExistence type="inferred from homology"/>
<keyword evidence="11" id="KW-1185">Reference proteome</keyword>
<dbReference type="Proteomes" id="UP000007110">
    <property type="component" value="Unassembled WGS sequence"/>
</dbReference>
<evidence type="ECO:0000256" key="8">
    <source>
        <dbReference type="ARBA" id="ARBA00023180"/>
    </source>
</evidence>
<dbReference type="PANTHER" id="PTHR12137:SF54">
    <property type="entry name" value="CARBOHYDRATE SULFOTRANSFERASE"/>
    <property type="match status" value="1"/>
</dbReference>
<keyword evidence="8 9" id="KW-0325">Glycoprotein</keyword>
<dbReference type="InterPro" id="IPR018011">
    <property type="entry name" value="Carb_sulfotrans_8-10"/>
</dbReference>
<dbReference type="FunCoup" id="A0A7M7P721">
    <property type="interactions" value="29"/>
</dbReference>
<evidence type="ECO:0000256" key="7">
    <source>
        <dbReference type="ARBA" id="ARBA00023136"/>
    </source>
</evidence>
<keyword evidence="3 9" id="KW-0808">Transferase</keyword>
<keyword evidence="4" id="KW-0812">Transmembrane</keyword>
<protein>
    <recommendedName>
        <fullName evidence="9">Carbohydrate sulfotransferase</fullName>
        <ecNumber evidence="9">2.8.2.-</ecNumber>
    </recommendedName>
</protein>
<dbReference type="GO" id="GO:0016051">
    <property type="term" value="P:carbohydrate biosynthetic process"/>
    <property type="evidence" value="ECO:0007669"/>
    <property type="project" value="InterPro"/>
</dbReference>
<keyword evidence="6 9" id="KW-0333">Golgi apparatus</keyword>
<reference evidence="10" key="2">
    <citation type="submission" date="2021-01" db="UniProtKB">
        <authorList>
            <consortium name="EnsemblMetazoa"/>
        </authorList>
    </citation>
    <scope>IDENTIFICATION</scope>
</reference>
<dbReference type="EnsemblMetazoa" id="XM_030991223">
    <property type="protein sequence ID" value="XP_030847083"/>
    <property type="gene ID" value="LOC105444236"/>
</dbReference>
<dbReference type="RefSeq" id="XP_030847083.1">
    <property type="nucleotide sequence ID" value="XM_030991223.1"/>
</dbReference>
<evidence type="ECO:0000256" key="5">
    <source>
        <dbReference type="ARBA" id="ARBA00022989"/>
    </source>
</evidence>
<keyword evidence="7" id="KW-0472">Membrane</keyword>
<comment type="similarity">
    <text evidence="2 9">Belongs to the sulfotransferase 2 family.</text>
</comment>